<name>A0ABQ2MXC2_9ACTN</name>
<dbReference type="Proteomes" id="UP000656881">
    <property type="component" value="Unassembled WGS sequence"/>
</dbReference>
<comment type="caution">
    <text evidence="1">The sequence shown here is derived from an EMBL/GenBank/DDBJ whole genome shotgun (WGS) entry which is preliminary data.</text>
</comment>
<organism evidence="1 2">
    <name type="scientific">Streptomyces lasiicapitis</name>
    <dbReference type="NCBI Taxonomy" id="1923961"/>
    <lineage>
        <taxon>Bacteria</taxon>
        <taxon>Bacillati</taxon>
        <taxon>Actinomycetota</taxon>
        <taxon>Actinomycetes</taxon>
        <taxon>Kitasatosporales</taxon>
        <taxon>Streptomycetaceae</taxon>
        <taxon>Streptomyces</taxon>
    </lineage>
</organism>
<sequence>MLRSSKAILEQQTNHARIRAARDRILAGRPERSNGALTIVALAVEAGVPPTGVGPRRS</sequence>
<keyword evidence="2" id="KW-1185">Reference proteome</keyword>
<protein>
    <recommendedName>
        <fullName evidence="3">TetR family transcriptional regulator</fullName>
    </recommendedName>
</protein>
<dbReference type="EMBL" id="BMNG01000028">
    <property type="protein sequence ID" value="GGO59505.1"/>
    <property type="molecule type" value="Genomic_DNA"/>
</dbReference>
<accession>A0ABQ2MXC2</accession>
<reference evidence="2" key="1">
    <citation type="journal article" date="2019" name="Int. J. Syst. Evol. Microbiol.">
        <title>The Global Catalogue of Microorganisms (GCM) 10K type strain sequencing project: providing services to taxonomists for standard genome sequencing and annotation.</title>
        <authorList>
            <consortium name="The Broad Institute Genomics Platform"/>
            <consortium name="The Broad Institute Genome Sequencing Center for Infectious Disease"/>
            <person name="Wu L."/>
            <person name="Ma J."/>
        </authorList>
    </citation>
    <scope>NUCLEOTIDE SEQUENCE [LARGE SCALE GENOMIC DNA]</scope>
    <source>
        <strain evidence="2">CGMCC 4.7349</strain>
    </source>
</reference>
<evidence type="ECO:0000313" key="2">
    <source>
        <dbReference type="Proteomes" id="UP000656881"/>
    </source>
</evidence>
<proteinExistence type="predicted"/>
<gene>
    <name evidence="1" type="ORF">GCM10012286_81260</name>
</gene>
<evidence type="ECO:0000313" key="1">
    <source>
        <dbReference type="EMBL" id="GGO59505.1"/>
    </source>
</evidence>
<evidence type="ECO:0008006" key="3">
    <source>
        <dbReference type="Google" id="ProtNLM"/>
    </source>
</evidence>